<accession>A0A221S2U6</accession>
<dbReference type="EMBL" id="KU970602">
    <property type="protein sequence ID" value="ASN63196.1"/>
    <property type="molecule type" value="Genomic_DNA"/>
</dbReference>
<evidence type="ECO:0000256" key="1">
    <source>
        <dbReference type="ARBA" id="ARBA00023186"/>
    </source>
</evidence>
<dbReference type="CDD" id="cd00320">
    <property type="entry name" value="cpn10"/>
    <property type="match status" value="1"/>
</dbReference>
<protein>
    <submittedName>
        <fullName evidence="2">Co-chaperonin GroES</fullName>
    </submittedName>
</protein>
<name>A0A221S2U6_9VIRU</name>
<gene>
    <name evidence="2" type="primary">groES</name>
</gene>
<reference evidence="2" key="1">
    <citation type="submission" date="2016-03" db="EMBL/GenBank/DDBJ databases">
        <title>Novel chaperonins are prevalent in the virioplankton and link to viral biology and ecology.</title>
        <authorList>
            <person name="Marine R.L."/>
            <person name="Nasko D.J."/>
            <person name="Polson S.W."/>
            <person name="Wommack K.E."/>
        </authorList>
    </citation>
    <scope>NUCLEOTIDE SEQUENCE</scope>
</reference>
<dbReference type="InterPro" id="IPR020818">
    <property type="entry name" value="Chaperonin_GroES"/>
</dbReference>
<keyword evidence="1" id="KW-0143">Chaperone</keyword>
<proteinExistence type="predicted"/>
<dbReference type="GO" id="GO:0005524">
    <property type="term" value="F:ATP binding"/>
    <property type="evidence" value="ECO:0007669"/>
    <property type="project" value="InterPro"/>
</dbReference>
<organism evidence="2">
    <name type="scientific">uncultured virus</name>
    <dbReference type="NCBI Taxonomy" id="340016"/>
    <lineage>
        <taxon>Viruses</taxon>
        <taxon>environmental samples</taxon>
    </lineage>
</organism>
<dbReference type="InterPro" id="IPR011032">
    <property type="entry name" value="GroES-like_sf"/>
</dbReference>
<dbReference type="SUPFAM" id="SSF50129">
    <property type="entry name" value="GroES-like"/>
    <property type="match status" value="1"/>
</dbReference>
<sequence length="125" mass="14405">MQHDVDPKDDLLKKLGNVKDIEIFHNQLLCAVYIRPEKTKSGIVLPGQHRDEDRFQGKVGLVIKKGPDAFVDANDHWFKDLSVNVHDWVVFRPSDGWSVTINNVLCRILDDVNVRGRVQHPDQVW</sequence>
<dbReference type="Pfam" id="PF00166">
    <property type="entry name" value="Cpn10"/>
    <property type="match status" value="1"/>
</dbReference>
<evidence type="ECO:0000313" key="2">
    <source>
        <dbReference type="EMBL" id="ASN63196.1"/>
    </source>
</evidence>
<dbReference type="GO" id="GO:0044183">
    <property type="term" value="F:protein folding chaperone"/>
    <property type="evidence" value="ECO:0007669"/>
    <property type="project" value="InterPro"/>
</dbReference>
<dbReference type="InterPro" id="IPR037124">
    <property type="entry name" value="Chaperonin_GroES_sf"/>
</dbReference>
<dbReference type="Gene3D" id="2.30.33.40">
    <property type="entry name" value="GroES chaperonin"/>
    <property type="match status" value="1"/>
</dbReference>